<dbReference type="AlphaFoldDB" id="A0AAD3RUS9"/>
<protein>
    <recommendedName>
        <fullName evidence="2">MobA-like NTP transferase domain-containing protein</fullName>
    </recommendedName>
</protein>
<dbReference type="Gene3D" id="3.90.550.10">
    <property type="entry name" value="Spore Coat Polysaccharide Biosynthesis Protein SpsA, Chain A"/>
    <property type="match status" value="1"/>
</dbReference>
<accession>A0AAD3RUS9</accession>
<evidence type="ECO:0000259" key="2">
    <source>
        <dbReference type="Pfam" id="PF12804"/>
    </source>
</evidence>
<dbReference type="InterPro" id="IPR025877">
    <property type="entry name" value="MobA-like_NTP_Trfase"/>
</dbReference>
<keyword evidence="4" id="KW-1185">Reference proteome</keyword>
<proteinExistence type="predicted"/>
<reference evidence="3" key="1">
    <citation type="journal article" date="2014" name="Int. J. Syst. Evol. Microbiol.">
        <title>Complete genome sequence of Corynebacterium casei LMG S-19264T (=DSM 44701T), isolated from a smear-ripened cheese.</title>
        <authorList>
            <consortium name="US DOE Joint Genome Institute (JGI-PGF)"/>
            <person name="Walter F."/>
            <person name="Albersmeier A."/>
            <person name="Kalinowski J."/>
            <person name="Ruckert C."/>
        </authorList>
    </citation>
    <scope>NUCLEOTIDE SEQUENCE</scope>
    <source>
        <strain evidence="3">VKM B-2222</strain>
    </source>
</reference>
<dbReference type="GO" id="GO:0016779">
    <property type="term" value="F:nucleotidyltransferase activity"/>
    <property type="evidence" value="ECO:0007669"/>
    <property type="project" value="UniProtKB-ARBA"/>
</dbReference>
<reference evidence="3" key="2">
    <citation type="submission" date="2023-01" db="EMBL/GenBank/DDBJ databases">
        <authorList>
            <person name="Sun Q."/>
            <person name="Evtushenko L."/>
        </authorList>
    </citation>
    <scope>NUCLEOTIDE SEQUENCE</scope>
    <source>
        <strain evidence="3">VKM B-2222</strain>
    </source>
</reference>
<feature type="domain" description="MobA-like NTP transferase" evidence="2">
    <location>
        <begin position="7"/>
        <end position="156"/>
    </location>
</feature>
<dbReference type="PANTHER" id="PTHR43777">
    <property type="entry name" value="MOLYBDENUM COFACTOR CYTIDYLYLTRANSFERASE"/>
    <property type="match status" value="1"/>
</dbReference>
<dbReference type="PANTHER" id="PTHR43777:SF1">
    <property type="entry name" value="MOLYBDENUM COFACTOR CYTIDYLYLTRANSFERASE"/>
    <property type="match status" value="1"/>
</dbReference>
<dbReference type="SUPFAM" id="SSF53448">
    <property type="entry name" value="Nucleotide-diphospho-sugar transferases"/>
    <property type="match status" value="1"/>
</dbReference>
<keyword evidence="1" id="KW-0460">Magnesium</keyword>
<dbReference type="InterPro" id="IPR029044">
    <property type="entry name" value="Nucleotide-diphossugar_trans"/>
</dbReference>
<name>A0AAD3RUS9_9RHOB</name>
<evidence type="ECO:0000256" key="1">
    <source>
        <dbReference type="ARBA" id="ARBA00022842"/>
    </source>
</evidence>
<dbReference type="RefSeq" id="WP_271179953.1">
    <property type="nucleotide sequence ID" value="NZ_BSFH01000032.1"/>
</dbReference>
<dbReference type="Pfam" id="PF12804">
    <property type="entry name" value="NTP_transf_3"/>
    <property type="match status" value="1"/>
</dbReference>
<comment type="caution">
    <text evidence="3">The sequence shown here is derived from an EMBL/GenBank/DDBJ whole genome shotgun (WGS) entry which is preliminary data.</text>
</comment>
<evidence type="ECO:0000313" key="4">
    <source>
        <dbReference type="Proteomes" id="UP001143349"/>
    </source>
</evidence>
<sequence length="185" mass="19305">MTRVGSLLAAGQSQRFGSEDKLLALWRGRPLVDWAAEALRAAGCDQLIAVVSSPQVADRLTGFHLLPVPPGLPMSHSFGRALGYASETGAEGLLICLGDMPNVDAALLHQLSGHTHSAACISAGRPMPPAYVAASDFAAARAAPTGDHGARHIIATIPPERLIAIDATTAHDIDRPKDLRGPQPC</sequence>
<organism evidence="3 4">
    <name type="scientific">Paracoccus kondratievae</name>
    <dbReference type="NCBI Taxonomy" id="135740"/>
    <lineage>
        <taxon>Bacteria</taxon>
        <taxon>Pseudomonadati</taxon>
        <taxon>Pseudomonadota</taxon>
        <taxon>Alphaproteobacteria</taxon>
        <taxon>Rhodobacterales</taxon>
        <taxon>Paracoccaceae</taxon>
        <taxon>Paracoccus</taxon>
    </lineage>
</organism>
<dbReference type="EMBL" id="BSFH01000032">
    <property type="protein sequence ID" value="GLK65116.1"/>
    <property type="molecule type" value="Genomic_DNA"/>
</dbReference>
<gene>
    <name evidence="3" type="ORF">GCM10017635_25870</name>
</gene>
<dbReference type="Proteomes" id="UP001143349">
    <property type="component" value="Unassembled WGS sequence"/>
</dbReference>
<evidence type="ECO:0000313" key="3">
    <source>
        <dbReference type="EMBL" id="GLK65116.1"/>
    </source>
</evidence>